<reference evidence="3 4" key="1">
    <citation type="submission" date="2024-05" db="EMBL/GenBank/DDBJ databases">
        <title>The nuclear and mitochondrial genome assemblies of Tetragonisca angustula (Apidae: Meliponini), a tiny yet remarkable pollinator in the Neotropics.</title>
        <authorList>
            <person name="Ferrari R."/>
            <person name="Ricardo P.C."/>
            <person name="Dias F.C."/>
            <person name="Araujo N.S."/>
            <person name="Soares D.O."/>
            <person name="Zhou Q.-S."/>
            <person name="Zhu C.-D."/>
            <person name="Coutinho L."/>
            <person name="Airas M.C."/>
            <person name="Batista T.M."/>
        </authorList>
    </citation>
    <scope>NUCLEOTIDE SEQUENCE [LARGE SCALE GENOMIC DNA]</scope>
    <source>
        <strain evidence="3">ASF017062</strain>
        <tissue evidence="3">Abdomen</tissue>
    </source>
</reference>
<dbReference type="InterPro" id="IPR011990">
    <property type="entry name" value="TPR-like_helical_dom_sf"/>
</dbReference>
<keyword evidence="2" id="KW-0067">ATP-binding</keyword>
<dbReference type="GO" id="GO:0005737">
    <property type="term" value="C:cytoplasm"/>
    <property type="evidence" value="ECO:0007669"/>
    <property type="project" value="TreeGrafter"/>
</dbReference>
<evidence type="ECO:0000313" key="4">
    <source>
        <dbReference type="Proteomes" id="UP001432146"/>
    </source>
</evidence>
<dbReference type="EMBL" id="JAWNGG020000035">
    <property type="protein sequence ID" value="KAK9306942.1"/>
    <property type="molecule type" value="Genomic_DNA"/>
</dbReference>
<proteinExistence type="predicted"/>
<keyword evidence="1" id="KW-0547">Nucleotide-binding</keyword>
<dbReference type="GO" id="GO:0005524">
    <property type="term" value="F:ATP binding"/>
    <property type="evidence" value="ECO:0007669"/>
    <property type="project" value="UniProtKB-KW"/>
</dbReference>
<dbReference type="Gene3D" id="1.25.40.10">
    <property type="entry name" value="Tetratricopeptide repeat domain"/>
    <property type="match status" value="1"/>
</dbReference>
<evidence type="ECO:0000256" key="1">
    <source>
        <dbReference type="ARBA" id="ARBA00022741"/>
    </source>
</evidence>
<evidence type="ECO:0000313" key="3">
    <source>
        <dbReference type="EMBL" id="KAK9306942.1"/>
    </source>
</evidence>
<accession>A0AAW1ACT7</accession>
<keyword evidence="4" id="KW-1185">Reference proteome</keyword>
<name>A0AAW1ACT7_9HYME</name>
<dbReference type="SUPFAM" id="SSF48452">
    <property type="entry name" value="TPR-like"/>
    <property type="match status" value="1"/>
</dbReference>
<sequence>MIRLRILECAMIQKKFYYLNDSVYYVMKKRRTFSNMHHLVTCDCQPIRTYIKKLPPYAYCKVLVFTVTSFQKLFYEILSPYEKNDYHVKIVGIYEKDATKCSTCDEEEFLKTVSIEMDEANKREMPHKREIKFEPRRSIFIINNENDKKRESATRRVSILPGLVNDVVEQTNDHETDHVSDSVKMERSPTLVNLIFEDPWDNRLEQFSYVDYRNCRCIDMISFVFWKLYQHIVHIDDPGKLVKFMLNYSAGAIQTAQPLFAIKSLSAFIENSDAAKEEQIKIINEPANKIKYLILMGDAHSAYGNYSEAKRFYTEAVTLRGHLPQNSKAICCNIILEQIRYNVSGFRKHSDREQSKERNVERIELAIALQRLAVVSLAQNETKMAKLAILQSLRIIFESRDCFPKKAEIYLSAVKTYQQMGEMYVEQLEEPMLLTVKEKVTWNRPEEVILVAQIYQTIYKTRILQGKLTEGIEIGINICKVCNNLKLNDLKLAVLPSLIEIMVWTKKINEAVDLLYELYYLSKTDVDDTAITWYYALCMELLLDAAMILETYETCHDFYTRTFSSRTHIPRDPESIFRLKISLVIWQLRMNVKVADNLVRDIDEYLVHVAYDNFARIYNCVKILECYLLIIHRGINIRRTNDLFSRSSNTKTIIKSLHNASSCASFVKPCLYLLESYMEIVHGRKVLSRIYMKKSRKFATAQENKLVLALLEQNKRTWEESKFNNMAQYWVENVSVALGIEWQEIHLLSVNSWSTILYPLPPPHSNY</sequence>
<dbReference type="GO" id="GO:0004016">
    <property type="term" value="F:adenylate cyclase activity"/>
    <property type="evidence" value="ECO:0007669"/>
    <property type="project" value="TreeGrafter"/>
</dbReference>
<dbReference type="PANTHER" id="PTHR16305:SF28">
    <property type="entry name" value="GUANYLATE CYCLASE DOMAIN-CONTAINING PROTEIN"/>
    <property type="match status" value="1"/>
</dbReference>
<evidence type="ECO:0000256" key="2">
    <source>
        <dbReference type="ARBA" id="ARBA00022840"/>
    </source>
</evidence>
<protein>
    <submittedName>
        <fullName evidence="3">Uncharacterized protein</fullName>
    </submittedName>
</protein>
<dbReference type="PANTHER" id="PTHR16305">
    <property type="entry name" value="TESTICULAR SOLUBLE ADENYLYL CYCLASE"/>
    <property type="match status" value="1"/>
</dbReference>
<gene>
    <name evidence="3" type="ORF">QLX08_002564</name>
</gene>
<dbReference type="AlphaFoldDB" id="A0AAW1ACT7"/>
<comment type="caution">
    <text evidence="3">The sequence shown here is derived from an EMBL/GenBank/DDBJ whole genome shotgun (WGS) entry which is preliminary data.</text>
</comment>
<organism evidence="3 4">
    <name type="scientific">Tetragonisca angustula</name>
    <dbReference type="NCBI Taxonomy" id="166442"/>
    <lineage>
        <taxon>Eukaryota</taxon>
        <taxon>Metazoa</taxon>
        <taxon>Ecdysozoa</taxon>
        <taxon>Arthropoda</taxon>
        <taxon>Hexapoda</taxon>
        <taxon>Insecta</taxon>
        <taxon>Pterygota</taxon>
        <taxon>Neoptera</taxon>
        <taxon>Endopterygota</taxon>
        <taxon>Hymenoptera</taxon>
        <taxon>Apocrita</taxon>
        <taxon>Aculeata</taxon>
        <taxon>Apoidea</taxon>
        <taxon>Anthophila</taxon>
        <taxon>Apidae</taxon>
        <taxon>Tetragonisca</taxon>
    </lineage>
</organism>
<dbReference type="Proteomes" id="UP001432146">
    <property type="component" value="Unassembled WGS sequence"/>
</dbReference>